<gene>
    <name evidence="2" type="ORF">UFOPK2656_01638</name>
    <name evidence="3" type="ORF">UFOPK3099_01079</name>
    <name evidence="4" type="ORF">UFOPK3267_01393</name>
    <name evidence="5" type="ORF">UFOPK3651_01780</name>
    <name evidence="6" type="ORF">UFOPK3931_01498</name>
    <name evidence="1" type="ORF">UFOPK4189_01807</name>
</gene>
<dbReference type="EMBL" id="CAFBIY010000070">
    <property type="protein sequence ID" value="CAB4851087.1"/>
    <property type="molecule type" value="Genomic_DNA"/>
</dbReference>
<evidence type="ECO:0000313" key="1">
    <source>
        <dbReference type="EMBL" id="CAB4364038.1"/>
    </source>
</evidence>
<dbReference type="AlphaFoldDB" id="A0A6J6A8T5"/>
<organism evidence="1">
    <name type="scientific">freshwater metagenome</name>
    <dbReference type="NCBI Taxonomy" id="449393"/>
    <lineage>
        <taxon>unclassified sequences</taxon>
        <taxon>metagenomes</taxon>
        <taxon>ecological metagenomes</taxon>
    </lineage>
</organism>
<sequence length="114" mass="12718">MSMVVHLQAFSGTELDARAEIQAMGWYPYASDVAAEHNESHFHPFDSIVFIVDGVLRFHDVVTSEFHVCPPGTRIDDIGENVHREDHEGYRAIVAFAEDPAVLFASATKQETSE</sequence>
<dbReference type="EMBL" id="CAESGF010000009">
    <property type="protein sequence ID" value="CAB4364038.1"/>
    <property type="molecule type" value="Genomic_DNA"/>
</dbReference>
<evidence type="ECO:0000313" key="6">
    <source>
        <dbReference type="EMBL" id="CAB4991425.1"/>
    </source>
</evidence>
<evidence type="ECO:0000313" key="5">
    <source>
        <dbReference type="EMBL" id="CAB4935592.1"/>
    </source>
</evidence>
<evidence type="ECO:0000313" key="3">
    <source>
        <dbReference type="EMBL" id="CAB4816095.1"/>
    </source>
</evidence>
<dbReference type="EMBL" id="CAEZYF010000009">
    <property type="protein sequence ID" value="CAB4724091.1"/>
    <property type="molecule type" value="Genomic_DNA"/>
</dbReference>
<name>A0A6J6A8T5_9ZZZZ</name>
<evidence type="ECO:0000313" key="4">
    <source>
        <dbReference type="EMBL" id="CAB4851087.1"/>
    </source>
</evidence>
<evidence type="ECO:0000313" key="2">
    <source>
        <dbReference type="EMBL" id="CAB4724091.1"/>
    </source>
</evidence>
<accession>A0A6J6A8T5</accession>
<protein>
    <submittedName>
        <fullName evidence="1">Unannotated protein</fullName>
    </submittedName>
</protein>
<reference evidence="1" key="1">
    <citation type="submission" date="2020-05" db="EMBL/GenBank/DDBJ databases">
        <authorList>
            <person name="Chiriac C."/>
            <person name="Salcher M."/>
            <person name="Ghai R."/>
            <person name="Kavagutti S V."/>
        </authorList>
    </citation>
    <scope>NUCLEOTIDE SEQUENCE</scope>
</reference>
<dbReference type="EMBL" id="CAFAAV010000067">
    <property type="protein sequence ID" value="CAB4816095.1"/>
    <property type="molecule type" value="Genomic_DNA"/>
</dbReference>
<proteinExistence type="predicted"/>
<dbReference type="EMBL" id="CAFBMT010000009">
    <property type="protein sequence ID" value="CAB4935592.1"/>
    <property type="molecule type" value="Genomic_DNA"/>
</dbReference>
<dbReference type="EMBL" id="CAFBOL010000035">
    <property type="protein sequence ID" value="CAB4991425.1"/>
    <property type="molecule type" value="Genomic_DNA"/>
</dbReference>